<keyword evidence="3 7" id="KW-0862">Zinc</keyword>
<dbReference type="CDD" id="cd07153">
    <property type="entry name" value="Fur_like"/>
    <property type="match status" value="1"/>
</dbReference>
<comment type="subcellular location">
    <subcellularLocation>
        <location evidence="7">Cytoplasm</location>
    </subcellularLocation>
</comment>
<dbReference type="Gene3D" id="1.10.10.10">
    <property type="entry name" value="Winged helix-like DNA-binding domain superfamily/Winged helix DNA-binding domain"/>
    <property type="match status" value="1"/>
</dbReference>
<dbReference type="InterPro" id="IPR036390">
    <property type="entry name" value="WH_DNA-bd_sf"/>
</dbReference>
<comment type="similarity">
    <text evidence="1 7">Belongs to the Fur family.</text>
</comment>
<keyword evidence="5 7" id="KW-0238">DNA-binding</keyword>
<dbReference type="Pfam" id="PF01475">
    <property type="entry name" value="FUR"/>
    <property type="match status" value="1"/>
</dbReference>
<evidence type="ECO:0000256" key="6">
    <source>
        <dbReference type="ARBA" id="ARBA00023163"/>
    </source>
</evidence>
<evidence type="ECO:0000256" key="7">
    <source>
        <dbReference type="RuleBase" id="RU364037"/>
    </source>
</evidence>
<keyword evidence="6 7" id="KW-0804">Transcription</keyword>
<organism evidence="8 9">
    <name type="scientific">Celerinatantimonas yamalensis</name>
    <dbReference type="NCBI Taxonomy" id="559956"/>
    <lineage>
        <taxon>Bacteria</taxon>
        <taxon>Pseudomonadati</taxon>
        <taxon>Pseudomonadota</taxon>
        <taxon>Gammaproteobacteria</taxon>
        <taxon>Celerinatantimonadaceae</taxon>
        <taxon>Celerinatantimonas</taxon>
    </lineage>
</organism>
<sequence length="150" mass="17217">MQRPFAHLVQSAEYYCSQNQQRMTPNRRHVLAILAAHQAPMSAYEILEAMRPKQASIKPPTVYRALKFLLDAGIIHNIESTNQYLICNHLEHPHQPQLLVCQICGHVEELPLTEHMQQQLNESAQVNGFHLIHHAIELHGICHNCQKRAP</sequence>
<evidence type="ECO:0000256" key="2">
    <source>
        <dbReference type="ARBA" id="ARBA00022491"/>
    </source>
</evidence>
<reference evidence="8 9" key="1">
    <citation type="journal article" date="2013" name="Int. J. Syst. Evol. Microbiol.">
        <title>Celerinatantimonas yamalensis sp. nov., a cold-adapted diazotrophic bacterium from a cold permafrost brine.</title>
        <authorList>
            <person name="Shcherbakova V."/>
            <person name="Chuvilskaya N."/>
            <person name="Rivkina E."/>
            <person name="Demidov N."/>
            <person name="Uchaeva V."/>
            <person name="Suetin S."/>
            <person name="Suzina N."/>
            <person name="Gilichinsky D."/>
        </authorList>
    </citation>
    <scope>NUCLEOTIDE SEQUENCE [LARGE SCALE GENOMIC DNA]</scope>
    <source>
        <strain evidence="8 9">C7</strain>
    </source>
</reference>
<dbReference type="Gene3D" id="3.30.1490.190">
    <property type="match status" value="1"/>
</dbReference>
<dbReference type="PANTHER" id="PTHR33202">
    <property type="entry name" value="ZINC UPTAKE REGULATION PROTEIN"/>
    <property type="match status" value="1"/>
</dbReference>
<keyword evidence="2 7" id="KW-0678">Repressor</keyword>
<evidence type="ECO:0000256" key="4">
    <source>
        <dbReference type="ARBA" id="ARBA00023015"/>
    </source>
</evidence>
<proteinExistence type="inferred from homology"/>
<dbReference type="PANTHER" id="PTHR33202:SF6">
    <property type="entry name" value="ZINC UPTAKE REGULATION PROTEIN"/>
    <property type="match status" value="1"/>
</dbReference>
<keyword evidence="4 7" id="KW-0805">Transcription regulation</keyword>
<dbReference type="SUPFAM" id="SSF46785">
    <property type="entry name" value="Winged helix' DNA-binding domain"/>
    <property type="match status" value="1"/>
</dbReference>
<dbReference type="InterPro" id="IPR036388">
    <property type="entry name" value="WH-like_DNA-bd_sf"/>
</dbReference>
<evidence type="ECO:0000256" key="3">
    <source>
        <dbReference type="ARBA" id="ARBA00022833"/>
    </source>
</evidence>
<dbReference type="InterPro" id="IPR002481">
    <property type="entry name" value="FUR"/>
</dbReference>
<keyword evidence="9" id="KW-1185">Reference proteome</keyword>
<evidence type="ECO:0000313" key="9">
    <source>
        <dbReference type="Proteomes" id="UP001629953"/>
    </source>
</evidence>
<comment type="caution">
    <text evidence="8">The sequence shown here is derived from an EMBL/GenBank/DDBJ whole genome shotgun (WGS) entry which is preliminary data.</text>
</comment>
<name>A0ABW9G581_9GAMM</name>
<comment type="subunit">
    <text evidence="7">Homodimer.</text>
</comment>
<keyword evidence="7" id="KW-0963">Cytoplasm</keyword>
<evidence type="ECO:0000256" key="5">
    <source>
        <dbReference type="ARBA" id="ARBA00023125"/>
    </source>
</evidence>
<accession>A0ABW9G581</accession>
<dbReference type="InterPro" id="IPR043135">
    <property type="entry name" value="Fur_C"/>
</dbReference>
<dbReference type="RefSeq" id="WP_408622744.1">
    <property type="nucleotide sequence ID" value="NZ_JBEQCT010000002.1"/>
</dbReference>
<dbReference type="EMBL" id="JBEQCT010000002">
    <property type="protein sequence ID" value="MFM2484559.1"/>
    <property type="molecule type" value="Genomic_DNA"/>
</dbReference>
<protein>
    <recommendedName>
        <fullName evidence="7">Ferric uptake regulation protein</fullName>
    </recommendedName>
</protein>
<dbReference type="Proteomes" id="UP001629953">
    <property type="component" value="Unassembled WGS sequence"/>
</dbReference>
<keyword evidence="7" id="KW-0479">Metal-binding</keyword>
<evidence type="ECO:0000256" key="1">
    <source>
        <dbReference type="ARBA" id="ARBA00007957"/>
    </source>
</evidence>
<keyword evidence="7" id="KW-0408">Iron</keyword>
<evidence type="ECO:0000313" key="8">
    <source>
        <dbReference type="EMBL" id="MFM2484559.1"/>
    </source>
</evidence>
<gene>
    <name evidence="7" type="primary">fur</name>
    <name evidence="8" type="ORF">ABUE30_05685</name>
</gene>